<feature type="region of interest" description="Disordered" evidence="1">
    <location>
        <begin position="1"/>
        <end position="28"/>
    </location>
</feature>
<dbReference type="EMBL" id="LN829119">
    <property type="protein sequence ID" value="CPR22158.1"/>
    <property type="molecule type" value="Genomic_DNA"/>
</dbReference>
<gene>
    <name evidence="3" type="ORF">YBN1229_v1_3591</name>
</gene>
<proteinExistence type="predicted"/>
<protein>
    <submittedName>
        <fullName evidence="3">Putative Type IV pilus assembly PilZ</fullName>
    </submittedName>
</protein>
<dbReference type="SUPFAM" id="SSF141371">
    <property type="entry name" value="PilZ domain-like"/>
    <property type="match status" value="1"/>
</dbReference>
<feature type="compositionally biased region" description="Basic and acidic residues" evidence="1">
    <location>
        <begin position="9"/>
        <end position="27"/>
    </location>
</feature>
<dbReference type="Pfam" id="PF07238">
    <property type="entry name" value="PilZ"/>
    <property type="match status" value="1"/>
</dbReference>
<dbReference type="RefSeq" id="WP_046479296.1">
    <property type="nucleotide sequence ID" value="NZ_LN829118.1"/>
</dbReference>
<evidence type="ECO:0000256" key="1">
    <source>
        <dbReference type="SAM" id="MobiDB-lite"/>
    </source>
</evidence>
<dbReference type="InterPro" id="IPR009875">
    <property type="entry name" value="PilZ_domain"/>
</dbReference>
<keyword evidence="4" id="KW-1185">Reference proteome</keyword>
<dbReference type="KEGG" id="fil:BN1229_v1_3598"/>
<evidence type="ECO:0000259" key="2">
    <source>
        <dbReference type="Pfam" id="PF07238"/>
    </source>
</evidence>
<dbReference type="Proteomes" id="UP000033187">
    <property type="component" value="Chromosome 1"/>
</dbReference>
<sequence length="129" mass="14425">MAHVSGRTSTKDRQSTKDRRSDKRDDTEQLIVVRTPKGDLVGELLDISASGAKLRIRDGLCPETGEAVSIVLLDKTELAGTVSRIDKKSIGIAFDIKLLQPADYLHHDHLGFDFYRSIQSLQSKRLKHK</sequence>
<dbReference type="AlphaFoldDB" id="A0A0D6JJL8"/>
<evidence type="ECO:0000313" key="4">
    <source>
        <dbReference type="Proteomes" id="UP000033187"/>
    </source>
</evidence>
<dbReference type="KEGG" id="fiy:BN1229_v1_3591"/>
<organism evidence="3 4">
    <name type="scientific">Candidatus Filomicrobium marinum</name>
    <dbReference type="NCBI Taxonomy" id="1608628"/>
    <lineage>
        <taxon>Bacteria</taxon>
        <taxon>Pseudomonadati</taxon>
        <taxon>Pseudomonadota</taxon>
        <taxon>Alphaproteobacteria</taxon>
        <taxon>Hyphomicrobiales</taxon>
        <taxon>Hyphomicrobiaceae</taxon>
        <taxon>Filomicrobium</taxon>
    </lineage>
</organism>
<name>A0A0D6JJL8_9HYPH</name>
<dbReference type="OrthoDB" id="2489132at2"/>
<dbReference type="GO" id="GO:0035438">
    <property type="term" value="F:cyclic-di-GMP binding"/>
    <property type="evidence" value="ECO:0007669"/>
    <property type="project" value="InterPro"/>
</dbReference>
<evidence type="ECO:0000313" key="3">
    <source>
        <dbReference type="EMBL" id="CPR22158.1"/>
    </source>
</evidence>
<feature type="domain" description="PilZ" evidence="2">
    <location>
        <begin position="18"/>
        <end position="94"/>
    </location>
</feature>
<reference evidence="4" key="1">
    <citation type="submission" date="2015-02" db="EMBL/GenBank/DDBJ databases">
        <authorList>
            <person name="Chooi Y.-H."/>
        </authorList>
    </citation>
    <scope>NUCLEOTIDE SEQUENCE [LARGE SCALE GENOMIC DNA]</scope>
    <source>
        <strain evidence="4">strain Y</strain>
    </source>
</reference>
<dbReference type="Gene3D" id="2.40.10.220">
    <property type="entry name" value="predicted glycosyltransferase like domains"/>
    <property type="match status" value="1"/>
</dbReference>
<accession>A0A0D6JJL8</accession>